<reference evidence="2 3" key="1">
    <citation type="submission" date="2019-04" db="EMBL/GenBank/DDBJ databases">
        <title>Cohnella sp. nov. isolated from preserved vegetables.</title>
        <authorList>
            <person name="Lin S.-Y."/>
            <person name="Hung M.-H."/>
            <person name="Young C.-C."/>
        </authorList>
    </citation>
    <scope>NUCLEOTIDE SEQUENCE [LARGE SCALE GENOMIC DNA]</scope>
    <source>
        <strain evidence="2 3">CC-MHH1044</strain>
    </source>
</reference>
<dbReference type="InterPro" id="IPR036188">
    <property type="entry name" value="FAD/NAD-bd_sf"/>
</dbReference>
<dbReference type="OrthoDB" id="571248at2"/>
<keyword evidence="3" id="KW-1185">Reference proteome</keyword>
<name>A0A4S4BF21_9BACL</name>
<dbReference type="PANTHER" id="PTHR13847">
    <property type="entry name" value="SARCOSINE DEHYDROGENASE-RELATED"/>
    <property type="match status" value="1"/>
</dbReference>
<protein>
    <submittedName>
        <fullName evidence="2">FAD-binding oxidoreductase</fullName>
    </submittedName>
</protein>
<dbReference type="Pfam" id="PF01266">
    <property type="entry name" value="DAO"/>
    <property type="match status" value="1"/>
</dbReference>
<sequence length="413" mass="45407">MEGLVVTLHFGSLYWPTTRPAAPSYPSLKEAVRCDALVIGGGMTGVACGYTLARSGIDTVLIEQGDVAAGSTSANTGLLQYANDIMLSELAVQIGEAEAVEFYRACKDAVEQIVQVAAGLPREVGLKRRSSFYYASSEADLPSLQKEFELLDRHGFGVEWWDPGRIEGAFPFRKSGAIVTHGDAELNPYRFVQALAEAGVQAGLRLFERTPALSVEGRKGSFVVRTNDAEIHAEHIVYAVGYSPEVAGGSWIKANLNRSYALVTKPLPSLQQWHQRFMLWETARPYLYLRTTEDNRIVMGGLDENVRVPVLSQTEVERRSRRLLSELHLLFPDLKAEREYEWCATFGESADNLPFIGEDPERPGQYYALGYGGNGTIYSAIAARLIRDDIAGLKHPISPIVAPDRKGAVIVPS</sequence>
<feature type="domain" description="FAD dependent oxidoreductase" evidence="1">
    <location>
        <begin position="35"/>
        <end position="387"/>
    </location>
</feature>
<dbReference type="Gene3D" id="3.50.50.60">
    <property type="entry name" value="FAD/NAD(P)-binding domain"/>
    <property type="match status" value="1"/>
</dbReference>
<accession>A0A4S4BF21</accession>
<dbReference type="Proteomes" id="UP000310636">
    <property type="component" value="Unassembled WGS sequence"/>
</dbReference>
<dbReference type="InterPro" id="IPR006076">
    <property type="entry name" value="FAD-dep_OxRdtase"/>
</dbReference>
<dbReference type="SUPFAM" id="SSF51905">
    <property type="entry name" value="FAD/NAD(P)-binding domain"/>
    <property type="match status" value="1"/>
</dbReference>
<evidence type="ECO:0000259" key="1">
    <source>
        <dbReference type="Pfam" id="PF01266"/>
    </source>
</evidence>
<dbReference type="EMBL" id="SSOB01000069">
    <property type="protein sequence ID" value="THF72846.1"/>
    <property type="molecule type" value="Genomic_DNA"/>
</dbReference>
<dbReference type="PANTHER" id="PTHR13847:SF201">
    <property type="entry name" value="PUTATIBE OXIDOREDUCTASE"/>
    <property type="match status" value="1"/>
</dbReference>
<proteinExistence type="predicted"/>
<evidence type="ECO:0000313" key="3">
    <source>
        <dbReference type="Proteomes" id="UP000310636"/>
    </source>
</evidence>
<gene>
    <name evidence="2" type="ORF">E6C55_31745</name>
</gene>
<dbReference type="AlphaFoldDB" id="A0A4S4BF21"/>
<comment type="caution">
    <text evidence="2">The sequence shown here is derived from an EMBL/GenBank/DDBJ whole genome shotgun (WGS) entry which is preliminary data.</text>
</comment>
<organism evidence="2 3">
    <name type="scientific">Cohnella fermenti</name>
    <dbReference type="NCBI Taxonomy" id="2565925"/>
    <lineage>
        <taxon>Bacteria</taxon>
        <taxon>Bacillati</taxon>
        <taxon>Bacillota</taxon>
        <taxon>Bacilli</taxon>
        <taxon>Bacillales</taxon>
        <taxon>Paenibacillaceae</taxon>
        <taxon>Cohnella</taxon>
    </lineage>
</organism>
<evidence type="ECO:0000313" key="2">
    <source>
        <dbReference type="EMBL" id="THF72846.1"/>
    </source>
</evidence>
<dbReference type="GO" id="GO:0005737">
    <property type="term" value="C:cytoplasm"/>
    <property type="evidence" value="ECO:0007669"/>
    <property type="project" value="TreeGrafter"/>
</dbReference>
<dbReference type="Gene3D" id="3.30.9.10">
    <property type="entry name" value="D-Amino Acid Oxidase, subunit A, domain 2"/>
    <property type="match status" value="1"/>
</dbReference>